<keyword evidence="5" id="KW-0175">Coiled coil</keyword>
<dbReference type="PANTHER" id="PTHR13237">
    <property type="entry name" value="SOMETHING ABOUT SILENCING PROTEIN 10-RELATED"/>
    <property type="match status" value="1"/>
</dbReference>
<dbReference type="InterPro" id="IPR018972">
    <property type="entry name" value="Sas10_C_dom"/>
</dbReference>
<keyword evidence="4" id="KW-0539">Nucleus</keyword>
<evidence type="ECO:0000256" key="6">
    <source>
        <dbReference type="SAM" id="MobiDB-lite"/>
    </source>
</evidence>
<name>A0A2R5L8N4_9ACAR</name>
<accession>A0A2R5L8N4</accession>
<dbReference type="GO" id="GO:0000462">
    <property type="term" value="P:maturation of SSU-rRNA from tricistronic rRNA transcript (SSU-rRNA, 5.8S rRNA, LSU-rRNA)"/>
    <property type="evidence" value="ECO:0007669"/>
    <property type="project" value="TreeGrafter"/>
</dbReference>
<reference evidence="8" key="1">
    <citation type="submission" date="2018-03" db="EMBL/GenBank/DDBJ databases">
        <title>The relapsing fever spirochete Borrelia turicatae persists in the highly oxidative environment of its soft-bodied tick vector.</title>
        <authorList>
            <person name="Bourret T.J."/>
            <person name="Boyle W.K."/>
            <person name="Valenzuela J.G."/>
            <person name="Oliveira F."/>
            <person name="Lopez J.E."/>
        </authorList>
    </citation>
    <scope>NUCLEOTIDE SEQUENCE</scope>
    <source>
        <strain evidence="8">Kansas strain/isolate</strain>
        <tissue evidence="8">Salivary glands</tissue>
    </source>
</reference>
<feature type="compositionally biased region" description="Acidic residues" evidence="6">
    <location>
        <begin position="404"/>
        <end position="424"/>
    </location>
</feature>
<organism evidence="8">
    <name type="scientific">Ornithodoros turicata</name>
    <dbReference type="NCBI Taxonomy" id="34597"/>
    <lineage>
        <taxon>Eukaryota</taxon>
        <taxon>Metazoa</taxon>
        <taxon>Ecdysozoa</taxon>
        <taxon>Arthropoda</taxon>
        <taxon>Chelicerata</taxon>
        <taxon>Arachnida</taxon>
        <taxon>Acari</taxon>
        <taxon>Parasitiformes</taxon>
        <taxon>Ixodida</taxon>
        <taxon>Ixodoidea</taxon>
        <taxon>Argasidae</taxon>
        <taxon>Ornithodorinae</taxon>
        <taxon>Ornithodoros</taxon>
    </lineage>
</organism>
<dbReference type="Pfam" id="PF09368">
    <property type="entry name" value="Sas10"/>
    <property type="match status" value="1"/>
</dbReference>
<feature type="compositionally biased region" description="Basic and acidic residues" evidence="6">
    <location>
        <begin position="38"/>
        <end position="56"/>
    </location>
</feature>
<evidence type="ECO:0000256" key="4">
    <source>
        <dbReference type="ARBA" id="ARBA00023242"/>
    </source>
</evidence>
<feature type="region of interest" description="Disordered" evidence="6">
    <location>
        <begin position="396"/>
        <end position="491"/>
    </location>
</feature>
<evidence type="ECO:0000256" key="3">
    <source>
        <dbReference type="ARBA" id="ARBA00022553"/>
    </source>
</evidence>
<dbReference type="Pfam" id="PF04000">
    <property type="entry name" value="Sas10_Utp3"/>
    <property type="match status" value="1"/>
</dbReference>
<proteinExistence type="inferred from homology"/>
<comment type="similarity">
    <text evidence="2">Belongs to the SAS10 family.</text>
</comment>
<dbReference type="InterPro" id="IPR007146">
    <property type="entry name" value="Sas10/Utp3/C1D"/>
</dbReference>
<evidence type="ECO:0000313" key="8">
    <source>
        <dbReference type="EMBL" id="MBY05777.1"/>
    </source>
</evidence>
<feature type="compositionally biased region" description="Acidic residues" evidence="6">
    <location>
        <begin position="113"/>
        <end position="123"/>
    </location>
</feature>
<comment type="subcellular location">
    <subcellularLocation>
        <location evidence="1">Nucleus</location>
    </subcellularLocation>
</comment>
<keyword evidence="3" id="KW-0597">Phosphoprotein</keyword>
<evidence type="ECO:0000259" key="7">
    <source>
        <dbReference type="Pfam" id="PF09368"/>
    </source>
</evidence>
<dbReference type="GO" id="GO:0032040">
    <property type="term" value="C:small-subunit processome"/>
    <property type="evidence" value="ECO:0007669"/>
    <property type="project" value="TreeGrafter"/>
</dbReference>
<feature type="domain" description="Sas10 C-terminal" evidence="7">
    <location>
        <begin position="439"/>
        <end position="511"/>
    </location>
</feature>
<feature type="region of interest" description="Disordered" evidence="6">
    <location>
        <begin position="1"/>
        <end position="130"/>
    </location>
</feature>
<dbReference type="AlphaFoldDB" id="A0A2R5L8N4"/>
<evidence type="ECO:0000256" key="2">
    <source>
        <dbReference type="ARBA" id="ARBA00010979"/>
    </source>
</evidence>
<feature type="compositionally biased region" description="Acidic residues" evidence="6">
    <location>
        <begin position="57"/>
        <end position="67"/>
    </location>
</feature>
<protein>
    <submittedName>
        <fullName evidence="8">Putative disrupter of silencing sas10</fullName>
    </submittedName>
</protein>
<feature type="coiled-coil region" evidence="5">
    <location>
        <begin position="149"/>
        <end position="177"/>
    </location>
</feature>
<feature type="compositionally biased region" description="Basic residues" evidence="6">
    <location>
        <begin position="449"/>
        <end position="482"/>
    </location>
</feature>
<evidence type="ECO:0000256" key="1">
    <source>
        <dbReference type="ARBA" id="ARBA00004123"/>
    </source>
</evidence>
<sequence length="512" mass="58799">MGKKKGGKWKTDNRPSAVGSDDEELYADMNQPDPNDDDYYHDAIDTFHAQRDKVLLEDEGDEDDADKEEVLSLGGDEDESDAQISDEDDFDSEDDLEPIRDIYERNVQKDEMASDIDDEEDGLPDPMAWGKKKSTYYHTDFVDEDYEGIAESAAELAELEEKEAKALQRKLAEQLSDADFGLELFQVQKEEPTETTQKVAKDLSKLSSEEKLKLLSKESPELLELVEDFKSKMTELKDTILPLLELVKQGKITSEPAVQYLNLKRQLILQYCTNISFYLVLKAKRAPVANHPIIRRLVSFRKLLKELEPVDEKLSDEIHTVLEMISRGEDIIPRTKSALKAISKTKKLRVMQNIQDEAAVAEENVPKDAQKRKVESKVKRKFTEDEKEILDLYSASKKKARQDDEIDSDVNDEESDNSAVEDEEGAHKQEDEEDEEQGDERRGINYQIKKNKGLTIKRKKEYRNPRVHHKMKFRRAKINRKGQVREARKEVKKYGGEISGIRAGVSRSVKIK</sequence>
<evidence type="ECO:0000256" key="5">
    <source>
        <dbReference type="SAM" id="Coils"/>
    </source>
</evidence>
<feature type="compositionally biased region" description="Basic and acidic residues" evidence="6">
    <location>
        <begin position="97"/>
        <end position="112"/>
    </location>
</feature>
<feature type="compositionally biased region" description="Acidic residues" evidence="6">
    <location>
        <begin position="75"/>
        <end position="96"/>
    </location>
</feature>
<dbReference type="EMBL" id="GGLE01001651">
    <property type="protein sequence ID" value="MBY05777.1"/>
    <property type="molecule type" value="Transcribed_RNA"/>
</dbReference>
<dbReference type="PANTHER" id="PTHR13237:SF8">
    <property type="entry name" value="SOMETHING ABOUT SILENCING PROTEIN 10"/>
    <property type="match status" value="1"/>
</dbReference>